<sequence>MGALGSLWVFFTLITPGVLEISCDPPPEVENARKLHYSLPIPLKTVVQYSCLLGFRLIGEKTLFCESKDQVKGTWDKAPPVCENWNKFSNCLEPKVPGGFILRSSRPPFGHGDYVTFTCRANFTMKGSRTVWCQANKMWGPTPLPICESDFPLECPSLPMIHNGHHTGQHVGQFVAGLSVTYSCDPGYLLIGQKTIKCLSSGDWDGAIPKCKEAKCEPPGQIPNGQIKGPLSLQVGKSVYFSCNEGYQLQGQPSSQCVIVEQKAIWTKKPVCKEILCPPPPPVLNGRHTGSFSASVPYGSTVNYTCDPSPEKGMNFILIGEKTIYCTNGSKENGIWSGPAPHCELSAVQCLKPQTDRGQMLSILKDRYSYNDTVTLSCESGFNLKGSKRIRCNAQGSWEPSIPVCEKECQAPPQIINGQKEDMHFLNFDPGTSIRYSCDPGYLLVGEDTIHCTPEGKWTPTAPQCKVAECKPVGPHLFKRPQNHFIRTAVNSSCDEGSQLSESAYQPCQGTIPWFIEIRLCKEITCPPPPIIHNGTHTGSSSEDVPYGTVITYMCYPRSEEGVQFNLIGEHTIRCTSDSRGRGSWSGPAPLCKLSLPAVQCSDVHVANGHKVVNKEAPYFYNDSVTIKCNDGYILNGSSQIRCKANNTWDPQIPLCEKEGCEPVRELHELPDDSHVKLVNRTCQHGYQLTGHTYEKCQNAENGIWFQKIAVCKVILCQPPPTVENGRHTGMMEEHFLYGNEVFYECDQGFHLQGEKSLQCRSDPKGHGSWSGPPPKCLKSSPPTHCPDPEVKHGYKLNKTHSAYSHNDTVHVACNPGYIMNGTHLIRCHTNNTWVPGIPTCIRKAFLGCHSPSTIPNGNHTGGNIALFSPGMSVMYSCYQGYLLAGEALLLCTHEGTWSQPAPYCKEVNCSFPEDTNGMQKGLRLGKMYRYGATVTLECEDGYTLEGSPQSQCQDDHQWNPPLAICKYRSTIPLICGVSAGSVVIILVGVTFCMMLKHKERNYYTKTRHKEGAFHLETREVYSVDPYNPAS</sequence>
<keyword evidence="4 19" id="KW-0768">Sushi</keyword>
<feature type="domain" description="Sushi" evidence="23">
    <location>
        <begin position="348"/>
        <end position="406"/>
    </location>
</feature>
<protein>
    <recommendedName>
        <fullName evidence="17">Complement receptor type 2</fullName>
    </recommendedName>
    <alternativeName>
        <fullName evidence="18">Complement C3d receptor</fullName>
    </alternativeName>
</protein>
<keyword evidence="14" id="KW-0325">Glycoprotein</keyword>
<feature type="domain" description="Sushi" evidence="23">
    <location>
        <begin position="659"/>
        <end position="714"/>
    </location>
</feature>
<evidence type="ECO:0000256" key="2">
    <source>
        <dbReference type="ARBA" id="ARBA00010908"/>
    </source>
</evidence>
<evidence type="ECO:0000256" key="9">
    <source>
        <dbReference type="ARBA" id="ARBA00022875"/>
    </source>
</evidence>
<keyword evidence="11 21" id="KW-0472">Membrane</keyword>
<feature type="disulfide bond" evidence="19">
    <location>
        <begin position="155"/>
        <end position="198"/>
    </location>
</feature>
<dbReference type="AlphaFoldDB" id="A0A8C2QLJ8"/>
<dbReference type="GO" id="GO:0005886">
    <property type="term" value="C:plasma membrane"/>
    <property type="evidence" value="ECO:0007669"/>
    <property type="project" value="UniProtKB-SubCell"/>
</dbReference>
<dbReference type="GO" id="GO:0045087">
    <property type="term" value="P:innate immune response"/>
    <property type="evidence" value="ECO:0007669"/>
    <property type="project" value="UniProtKB-KW"/>
</dbReference>
<evidence type="ECO:0000313" key="25">
    <source>
        <dbReference type="Proteomes" id="UP000694386"/>
    </source>
</evidence>
<reference evidence="24" key="2">
    <citation type="submission" date="2025-09" db="UniProtKB">
        <authorList>
            <consortium name="Ensembl"/>
        </authorList>
    </citation>
    <scope>IDENTIFICATION</scope>
</reference>
<keyword evidence="6 22" id="KW-0732">Signal</keyword>
<dbReference type="FunFam" id="2.10.70.10:FF:000070">
    <property type="entry name" value="Complement C3d receptor 2"/>
    <property type="match status" value="2"/>
</dbReference>
<evidence type="ECO:0000256" key="13">
    <source>
        <dbReference type="ARBA" id="ARBA00023170"/>
    </source>
</evidence>
<dbReference type="FunFam" id="2.10.70.10:FF:000014">
    <property type="entry name" value="Membrane cofactor protein"/>
    <property type="match status" value="4"/>
</dbReference>
<evidence type="ECO:0000256" key="14">
    <source>
        <dbReference type="ARBA" id="ARBA00023180"/>
    </source>
</evidence>
<dbReference type="PROSITE" id="PS50923">
    <property type="entry name" value="SUSHI"/>
    <property type="match status" value="14"/>
</dbReference>
<feature type="transmembrane region" description="Helical" evidence="21">
    <location>
        <begin position="972"/>
        <end position="996"/>
    </location>
</feature>
<dbReference type="Ensembl" id="ENSCGRT00001025477.1">
    <property type="protein sequence ID" value="ENSCGRP00001021233.1"/>
    <property type="gene ID" value="ENSCGRG00001020108.1"/>
</dbReference>
<keyword evidence="7" id="KW-0677">Repeat</keyword>
<feature type="disulfide bond" evidence="19">
    <location>
        <begin position="910"/>
        <end position="953"/>
    </location>
</feature>
<keyword evidence="10 21" id="KW-1133">Transmembrane helix</keyword>
<feature type="domain" description="Sushi" evidence="23">
    <location>
        <begin position="21"/>
        <end position="84"/>
    </location>
</feature>
<organism evidence="24 25">
    <name type="scientific">Cricetulus griseus</name>
    <name type="common">Chinese hamster</name>
    <name type="synonym">Cricetulus barabensis griseus</name>
    <dbReference type="NCBI Taxonomy" id="10029"/>
    <lineage>
        <taxon>Eukaryota</taxon>
        <taxon>Metazoa</taxon>
        <taxon>Chordata</taxon>
        <taxon>Craniata</taxon>
        <taxon>Vertebrata</taxon>
        <taxon>Euteleostomi</taxon>
        <taxon>Mammalia</taxon>
        <taxon>Eutheria</taxon>
        <taxon>Euarchontoglires</taxon>
        <taxon>Glires</taxon>
        <taxon>Rodentia</taxon>
        <taxon>Myomorpha</taxon>
        <taxon>Muroidea</taxon>
        <taxon>Cricetidae</taxon>
        <taxon>Cricetinae</taxon>
        <taxon>Cricetulus</taxon>
    </lineage>
</organism>
<evidence type="ECO:0000256" key="19">
    <source>
        <dbReference type="PROSITE-ProRule" id="PRU00302"/>
    </source>
</evidence>
<feature type="domain" description="Sushi" evidence="23">
    <location>
        <begin position="524"/>
        <end position="594"/>
    </location>
</feature>
<keyword evidence="3" id="KW-0399">Innate immunity</keyword>
<feature type="domain" description="Sushi" evidence="23">
    <location>
        <begin position="908"/>
        <end position="968"/>
    </location>
</feature>
<evidence type="ECO:0000313" key="24">
    <source>
        <dbReference type="Ensembl" id="ENSCGRP00001021233.1"/>
    </source>
</evidence>
<feature type="domain" description="Sushi" evidence="23">
    <location>
        <begin position="153"/>
        <end position="213"/>
    </location>
</feature>
<keyword evidence="12 19" id="KW-1015">Disulfide bond</keyword>
<comment type="caution">
    <text evidence="19">Lacks conserved residue(s) required for the propagation of feature annotation.</text>
</comment>
<dbReference type="Proteomes" id="UP000694386">
    <property type="component" value="Unplaced"/>
</dbReference>
<dbReference type="SMART" id="SM00032">
    <property type="entry name" value="CCP"/>
    <property type="match status" value="14"/>
</dbReference>
<feature type="domain" description="Sushi" evidence="23">
    <location>
        <begin position="784"/>
        <end position="843"/>
    </location>
</feature>
<dbReference type="FunFam" id="2.10.70.10:FF:000069">
    <property type="entry name" value="Complement component receptor type 1"/>
    <property type="match status" value="1"/>
</dbReference>
<feature type="disulfide bond" evidence="19">
    <location>
        <begin position="814"/>
        <end position="841"/>
    </location>
</feature>
<feature type="region of interest" description="Disordered" evidence="20">
    <location>
        <begin position="763"/>
        <end position="783"/>
    </location>
</feature>
<evidence type="ECO:0000256" key="1">
    <source>
        <dbReference type="ARBA" id="ARBA00004251"/>
    </source>
</evidence>
<keyword evidence="13" id="KW-0675">Receptor</keyword>
<feature type="disulfide bond" evidence="19">
    <location>
        <begin position="939"/>
        <end position="966"/>
    </location>
</feature>
<evidence type="ECO:0000256" key="22">
    <source>
        <dbReference type="SAM" id="SignalP"/>
    </source>
</evidence>
<accession>A0A8C2QLJ8</accession>
<dbReference type="InterPro" id="IPR000436">
    <property type="entry name" value="Sushi_SCR_CCP_dom"/>
</dbReference>
<dbReference type="CDD" id="cd00033">
    <property type="entry name" value="CCP"/>
    <property type="match status" value="13"/>
</dbReference>
<comment type="subcellular location">
    <subcellularLocation>
        <location evidence="1">Cell membrane</location>
        <topology evidence="1">Single-pass type I membrane protein</topology>
    </subcellularLocation>
</comment>
<proteinExistence type="inferred from homology"/>
<feature type="domain" description="Sushi" evidence="23">
    <location>
        <begin position="214"/>
        <end position="274"/>
    </location>
</feature>
<evidence type="ECO:0000256" key="6">
    <source>
        <dbReference type="ARBA" id="ARBA00022729"/>
    </source>
</evidence>
<feature type="signal peptide" evidence="22">
    <location>
        <begin position="1"/>
        <end position="20"/>
    </location>
</feature>
<feature type="disulfide bond" evidence="19">
    <location>
        <begin position="184"/>
        <end position="211"/>
    </location>
</feature>
<feature type="domain" description="Sushi" evidence="23">
    <location>
        <begin position="715"/>
        <end position="779"/>
    </location>
</feature>
<dbReference type="GO" id="GO:0006958">
    <property type="term" value="P:complement activation, classical pathway"/>
    <property type="evidence" value="ECO:0007669"/>
    <property type="project" value="UniProtKB-KW"/>
</dbReference>
<comment type="subunit">
    <text evidence="16">Interacts (via Sushi domain 1 and 2) with C3. Interacts with CD19. Part of a complex composed of CD19, CR2/CD21, CD81 and IFITM1/CD225 in the membrane of mature B-cells. Interacts (via Sushi domain 1 and 2) with FCER2 (via the C-terminus). Interacts with CD23. Interacts with FCRL5. Interacts with CR1. Interacts with INFNA1.</text>
</comment>
<dbReference type="OMA" id="STYRYNQ"/>
<dbReference type="InterPro" id="IPR051277">
    <property type="entry name" value="SEZ6_CSMD_C4BPB_Regulators"/>
</dbReference>
<evidence type="ECO:0000256" key="21">
    <source>
        <dbReference type="SAM" id="Phobius"/>
    </source>
</evidence>
<feature type="disulfide bond" evidence="19">
    <location>
        <begin position="378"/>
        <end position="405"/>
    </location>
</feature>
<keyword evidence="5 21" id="KW-0812">Transmembrane</keyword>
<gene>
    <name evidence="24" type="primary">Cr2</name>
</gene>
<feature type="domain" description="Sushi" evidence="23">
    <location>
        <begin position="275"/>
        <end position="345"/>
    </location>
</feature>
<evidence type="ECO:0000256" key="11">
    <source>
        <dbReference type="ARBA" id="ARBA00023136"/>
    </source>
</evidence>
<keyword evidence="9" id="KW-0180">Complement pathway</keyword>
<dbReference type="GO" id="GO:0004875">
    <property type="term" value="F:complement receptor activity"/>
    <property type="evidence" value="ECO:0007669"/>
    <property type="project" value="UniProtKB-ARBA"/>
</dbReference>
<feature type="disulfide bond" evidence="19">
    <location>
        <begin position="409"/>
        <end position="452"/>
    </location>
</feature>
<dbReference type="SUPFAM" id="SSF57535">
    <property type="entry name" value="Complement control module/SCR domain"/>
    <property type="match status" value="14"/>
</dbReference>
<dbReference type="InterPro" id="IPR035976">
    <property type="entry name" value="Sushi/SCR/CCP_sf"/>
</dbReference>
<evidence type="ECO:0000256" key="18">
    <source>
        <dbReference type="ARBA" id="ARBA00076979"/>
    </source>
</evidence>
<evidence type="ECO:0000256" key="7">
    <source>
        <dbReference type="ARBA" id="ARBA00022737"/>
    </source>
</evidence>
<comment type="similarity">
    <text evidence="2">Belongs to the receptors of complement activation (RCA) family.</text>
</comment>
<feature type="disulfide bond" evidence="19">
    <location>
        <begin position="849"/>
        <end position="892"/>
    </location>
</feature>
<evidence type="ECO:0000256" key="8">
    <source>
        <dbReference type="ARBA" id="ARBA00022859"/>
    </source>
</evidence>
<feature type="domain" description="Sushi" evidence="23">
    <location>
        <begin position="407"/>
        <end position="467"/>
    </location>
</feature>
<dbReference type="Gene3D" id="2.10.70.10">
    <property type="entry name" value="Complement Module, domain 1"/>
    <property type="match status" value="13"/>
</dbReference>
<evidence type="ECO:0000256" key="5">
    <source>
        <dbReference type="ARBA" id="ARBA00022692"/>
    </source>
</evidence>
<keyword evidence="8" id="KW-0391">Immunity</keyword>
<feature type="disulfide bond" evidence="19">
    <location>
        <begin position="438"/>
        <end position="465"/>
    </location>
</feature>
<evidence type="ECO:0000256" key="12">
    <source>
        <dbReference type="ARBA" id="ARBA00023157"/>
    </source>
</evidence>
<comment type="function">
    <text evidence="15">Serves as a receptor for various ligands including complement component CD3d, HNRNPU OR IFNA1. When C3d is bound to antigens, attaches to C3d on B-cell surface and thereby facilitates the recognition and uptake of antigens by B-cells. This interaction enhances B-cell activation and subsequent immune responses. Forms a complex with several partners on the surface of B-cells including CD19, FCRL5 and CD81, to form the B-cell coreceptor complex that plays a crucial role in B-cell activation and signaling. Also induces specific intracellular signaling separately from the BCR and CD19 by activating the tyrosine kinase SRC, which then phosphorylates nucleolin/NCL and triggers AKT and GSK3 kinase activities in a SYK/CD19-independent manner. Acts as a ligand for CD23 (FcepsilonRII), a low-affinity receptor for IgE, which is expressed on B-cells and other immune cells, and thus participates in the regulation of IgE production.</text>
</comment>
<feature type="chain" id="PRO_5034595844" description="Complement receptor type 2" evidence="22">
    <location>
        <begin position="21"/>
        <end position="1031"/>
    </location>
</feature>
<dbReference type="PANTHER" id="PTHR45656">
    <property type="entry name" value="PROTEIN CBR-CLEC-78"/>
    <property type="match status" value="1"/>
</dbReference>
<evidence type="ECO:0000256" key="20">
    <source>
        <dbReference type="SAM" id="MobiDB-lite"/>
    </source>
</evidence>
<reference evidence="24" key="1">
    <citation type="submission" date="2025-08" db="UniProtKB">
        <authorList>
            <consortium name="Ensembl"/>
        </authorList>
    </citation>
    <scope>IDENTIFICATION</scope>
</reference>
<evidence type="ECO:0000256" key="17">
    <source>
        <dbReference type="ARBA" id="ARBA00072028"/>
    </source>
</evidence>
<feature type="domain" description="Sushi" evidence="23">
    <location>
        <begin position="599"/>
        <end position="658"/>
    </location>
</feature>
<evidence type="ECO:0000256" key="15">
    <source>
        <dbReference type="ARBA" id="ARBA00055442"/>
    </source>
</evidence>
<evidence type="ECO:0000256" key="3">
    <source>
        <dbReference type="ARBA" id="ARBA00022588"/>
    </source>
</evidence>
<evidence type="ECO:0000256" key="4">
    <source>
        <dbReference type="ARBA" id="ARBA00022659"/>
    </source>
</evidence>
<feature type="disulfide bond" evidence="19">
    <location>
        <begin position="717"/>
        <end position="760"/>
    </location>
</feature>
<feature type="domain" description="Sushi" evidence="23">
    <location>
        <begin position="847"/>
        <end position="907"/>
    </location>
</feature>
<dbReference type="Pfam" id="PF00084">
    <property type="entry name" value="Sushi"/>
    <property type="match status" value="13"/>
</dbReference>
<evidence type="ECO:0000256" key="10">
    <source>
        <dbReference type="ARBA" id="ARBA00022989"/>
    </source>
</evidence>
<name>A0A8C2QLJ8_CRIGR</name>
<feature type="disulfide bond" evidence="19">
    <location>
        <begin position="878"/>
        <end position="905"/>
    </location>
</feature>
<evidence type="ECO:0000256" key="16">
    <source>
        <dbReference type="ARBA" id="ARBA00064193"/>
    </source>
</evidence>
<feature type="disulfide bond" evidence="19">
    <location>
        <begin position="629"/>
        <end position="656"/>
    </location>
</feature>
<feature type="domain" description="Sushi" evidence="23">
    <location>
        <begin position="89"/>
        <end position="149"/>
    </location>
</feature>
<dbReference type="FunFam" id="2.10.70.10:FF:000008">
    <property type="entry name" value="Complement receptor type 1"/>
    <property type="match status" value="1"/>
</dbReference>
<dbReference type="FunFam" id="2.10.70.10:FF:000055">
    <property type="entry name" value="Complement decay-accelerating factor, GPI-anchored"/>
    <property type="match status" value="1"/>
</dbReference>
<evidence type="ECO:0000259" key="23">
    <source>
        <dbReference type="PROSITE" id="PS50923"/>
    </source>
</evidence>
<dbReference type="PANTHER" id="PTHR45656:SF4">
    <property type="entry name" value="PROTEIN CBR-CLEC-78"/>
    <property type="match status" value="1"/>
</dbReference>